<gene>
    <name evidence="3" type="ORF">SHELI_v1c09360</name>
</gene>
<sequence>MKKLLSLLAAASIFSSSAALAVACKVDVKEQNMDNVDFNQDDTSNYSKNPSADILCQFAKGLFVSQNSLENLGLNVEESLKSFHYSSQDYLEYIKNEPISSLNYEKNFDKNFSADDDASFGDLYDKYFNEDLVAKELKTNNTLYKGKVLSSANTLPDAVNTINTILPLLANSLASPTISGITSIFSLLVTFQGQIGAIKDDIEPYIKMLGENNDQILKDLEDAFSFSKTDVTYVDAIQNSIVGLANSINGMLNITTKVSSFDDASVTIAKNIDNLINGNLKFSFDTNSIKYIPGVVKFVRVLSIYLDNFSEDQVTNKKLKVEDVLKVKQGQISKSSDGKLNNGFDFAKWISIFKTMVNDPEKGLTIFKNIINILFSTHDTPGYGSNEDETDETDISGIGEFGQEVEYKNDKEIYARIIGDVAVELLGKTIDINGVNKKYYVSNLVKSLINKGIGYNSGLTLDYILKIIPSIKDMLPESFKTIFDKFSELEWNKLCEDWIGYIWNNKTNVLGVNIYDLFSTPVDQMSNKFNSLLDLFTSVDKKYESDVDNNKDGIFDDKSSFLEIYFGSRSLKDYINELGNSLKQYETQSVNFDTLANLFHYLYEGDYTLKKAWNNTDQLLSGLGLNADGTSRQNSPMYYVTQLLYENRGIIKGLIEIVQKELASINQKIDSLKSAILSIKNEIKVSYEEASSTQFLYTVSYKNKTMQFKIQIIKKDTKYQVNGINYISN</sequence>
<evidence type="ECO:0000313" key="4">
    <source>
        <dbReference type="Proteomes" id="UP000094378"/>
    </source>
</evidence>
<dbReference type="RefSeq" id="WP_069117162.1">
    <property type="nucleotide sequence ID" value="NZ_CP017015.1"/>
</dbReference>
<keyword evidence="2" id="KW-0732">Signal</keyword>
<feature type="signal peptide" evidence="2">
    <location>
        <begin position="1"/>
        <end position="21"/>
    </location>
</feature>
<dbReference type="Proteomes" id="UP000094378">
    <property type="component" value="Chromosome"/>
</dbReference>
<evidence type="ECO:0000256" key="1">
    <source>
        <dbReference type="SAM" id="Coils"/>
    </source>
</evidence>
<dbReference type="PROSITE" id="PS51257">
    <property type="entry name" value="PROKAR_LIPOPROTEIN"/>
    <property type="match status" value="1"/>
</dbReference>
<evidence type="ECO:0008006" key="5">
    <source>
        <dbReference type="Google" id="ProtNLM"/>
    </source>
</evidence>
<reference evidence="3 4" key="1">
    <citation type="submission" date="2016-08" db="EMBL/GenBank/DDBJ databases">
        <title>Complete genome sequence of Spiroplasma helicoides TABS-2 (DSM 22551).</title>
        <authorList>
            <person name="Shen W.-Y."/>
            <person name="Lo W.-S."/>
            <person name="Lai Y.-C."/>
            <person name="Kuo C.-H."/>
        </authorList>
    </citation>
    <scope>NUCLEOTIDE SEQUENCE [LARGE SCALE GENOMIC DNA]</scope>
    <source>
        <strain evidence="3 4">TABS-2</strain>
    </source>
</reference>
<keyword evidence="1" id="KW-0175">Coiled coil</keyword>
<protein>
    <recommendedName>
        <fullName evidence="5">MOLPALP family lipoprotein</fullName>
    </recommendedName>
</protein>
<evidence type="ECO:0000256" key="2">
    <source>
        <dbReference type="SAM" id="SignalP"/>
    </source>
</evidence>
<proteinExistence type="predicted"/>
<feature type="coiled-coil region" evidence="1">
    <location>
        <begin position="655"/>
        <end position="682"/>
    </location>
</feature>
<keyword evidence="4" id="KW-1185">Reference proteome</keyword>
<organism evidence="3 4">
    <name type="scientific">Spiroplasma helicoides</name>
    <dbReference type="NCBI Taxonomy" id="216938"/>
    <lineage>
        <taxon>Bacteria</taxon>
        <taxon>Bacillati</taxon>
        <taxon>Mycoplasmatota</taxon>
        <taxon>Mollicutes</taxon>
        <taxon>Entomoplasmatales</taxon>
        <taxon>Spiroplasmataceae</taxon>
        <taxon>Spiroplasma</taxon>
    </lineage>
</organism>
<evidence type="ECO:0000313" key="3">
    <source>
        <dbReference type="EMBL" id="AOG60885.1"/>
    </source>
</evidence>
<dbReference type="KEGG" id="shj:SHELI_v1c09360"/>
<dbReference type="AlphaFoldDB" id="A0A1B3SLS6"/>
<dbReference type="EMBL" id="CP017015">
    <property type="protein sequence ID" value="AOG60885.1"/>
    <property type="molecule type" value="Genomic_DNA"/>
</dbReference>
<feature type="chain" id="PRO_5008554070" description="MOLPALP family lipoprotein" evidence="2">
    <location>
        <begin position="22"/>
        <end position="729"/>
    </location>
</feature>
<name>A0A1B3SLS6_9MOLU</name>
<dbReference type="OrthoDB" id="387392at2"/>
<accession>A0A1B3SLS6</accession>